<evidence type="ECO:0000256" key="4">
    <source>
        <dbReference type="ARBA" id="ARBA00023136"/>
    </source>
</evidence>
<dbReference type="GO" id="GO:0005506">
    <property type="term" value="F:iron ion binding"/>
    <property type="evidence" value="ECO:0007669"/>
    <property type="project" value="InterPro"/>
</dbReference>
<organism evidence="7 8">
    <name type="scientific">Acrasis kona</name>
    <dbReference type="NCBI Taxonomy" id="1008807"/>
    <lineage>
        <taxon>Eukaryota</taxon>
        <taxon>Discoba</taxon>
        <taxon>Heterolobosea</taxon>
        <taxon>Tetramitia</taxon>
        <taxon>Eutetramitia</taxon>
        <taxon>Acrasidae</taxon>
        <taxon>Acrasis</taxon>
    </lineage>
</organism>
<accession>A0AAW2YQS2</accession>
<name>A0AAW2YQS2_9EUKA</name>
<dbReference type="Proteomes" id="UP001431209">
    <property type="component" value="Unassembled WGS sequence"/>
</dbReference>
<dbReference type="PANTHER" id="PTHR11863">
    <property type="entry name" value="STEROL DESATURASE"/>
    <property type="match status" value="1"/>
</dbReference>
<dbReference type="GO" id="GO:0016020">
    <property type="term" value="C:membrane"/>
    <property type="evidence" value="ECO:0007669"/>
    <property type="project" value="UniProtKB-SubCell"/>
</dbReference>
<evidence type="ECO:0000313" key="7">
    <source>
        <dbReference type="EMBL" id="KAL0479687.1"/>
    </source>
</evidence>
<evidence type="ECO:0000256" key="1">
    <source>
        <dbReference type="ARBA" id="ARBA00004370"/>
    </source>
</evidence>
<proteinExistence type="predicted"/>
<feature type="domain" description="Fatty acid hydroxylase" evidence="6">
    <location>
        <begin position="19"/>
        <end position="161"/>
    </location>
</feature>
<evidence type="ECO:0000259" key="6">
    <source>
        <dbReference type="Pfam" id="PF04116"/>
    </source>
</evidence>
<dbReference type="InterPro" id="IPR006694">
    <property type="entry name" value="Fatty_acid_hydroxylase"/>
</dbReference>
<reference evidence="7 8" key="1">
    <citation type="submission" date="2024-03" db="EMBL/GenBank/DDBJ databases">
        <title>The Acrasis kona genome and developmental transcriptomes reveal deep origins of eukaryotic multicellular pathways.</title>
        <authorList>
            <person name="Sheikh S."/>
            <person name="Fu C.-J."/>
            <person name="Brown M.W."/>
            <person name="Baldauf S.L."/>
        </authorList>
    </citation>
    <scope>NUCLEOTIDE SEQUENCE [LARGE SCALE GENOMIC DNA]</scope>
    <source>
        <strain evidence="7 8">ATCC MYA-3509</strain>
    </source>
</reference>
<comment type="caution">
    <text evidence="7">The sequence shown here is derived from an EMBL/GenBank/DDBJ whole genome shotgun (WGS) entry which is preliminary data.</text>
</comment>
<evidence type="ECO:0000313" key="8">
    <source>
        <dbReference type="Proteomes" id="UP001431209"/>
    </source>
</evidence>
<comment type="subcellular location">
    <subcellularLocation>
        <location evidence="1">Membrane</location>
    </subcellularLocation>
</comment>
<dbReference type="InterPro" id="IPR050307">
    <property type="entry name" value="Sterol_Desaturase_Related"/>
</dbReference>
<dbReference type="GO" id="GO:0008610">
    <property type="term" value="P:lipid biosynthetic process"/>
    <property type="evidence" value="ECO:0007669"/>
    <property type="project" value="InterPro"/>
</dbReference>
<keyword evidence="4 5" id="KW-0472">Membrane</keyword>
<evidence type="ECO:0000256" key="3">
    <source>
        <dbReference type="ARBA" id="ARBA00022989"/>
    </source>
</evidence>
<evidence type="ECO:0000256" key="5">
    <source>
        <dbReference type="SAM" id="Phobius"/>
    </source>
</evidence>
<feature type="transmembrane region" description="Helical" evidence="5">
    <location>
        <begin position="6"/>
        <end position="24"/>
    </location>
</feature>
<feature type="transmembrane region" description="Helical" evidence="5">
    <location>
        <begin position="63"/>
        <end position="83"/>
    </location>
</feature>
<dbReference type="Pfam" id="PF04116">
    <property type="entry name" value="FA_hydroxylase"/>
    <property type="match status" value="1"/>
</dbReference>
<gene>
    <name evidence="7" type="ORF">AKO1_007528</name>
</gene>
<keyword evidence="2 5" id="KW-0812">Transmembrane</keyword>
<protein>
    <recommendedName>
        <fullName evidence="6">Fatty acid hydroxylase domain-containing protein</fullName>
    </recommendedName>
</protein>
<keyword evidence="3 5" id="KW-1133">Transmembrane helix</keyword>
<evidence type="ECO:0000256" key="2">
    <source>
        <dbReference type="ARBA" id="ARBA00022692"/>
    </source>
</evidence>
<dbReference type="EMBL" id="JAOPGA020000586">
    <property type="protein sequence ID" value="KAL0479687.1"/>
    <property type="molecule type" value="Genomic_DNA"/>
</dbReference>
<dbReference type="GO" id="GO:0016491">
    <property type="term" value="F:oxidoreductase activity"/>
    <property type="evidence" value="ECO:0007669"/>
    <property type="project" value="InterPro"/>
</dbReference>
<keyword evidence="8" id="KW-1185">Reference proteome</keyword>
<dbReference type="AlphaFoldDB" id="A0AAW2YQS2"/>
<sequence length="177" mass="20346">MIWDDAVSWVTLASLLQFTAFVYIEDFLYYQIHKVFHVNKTLFSFVHGLHHSIKRPVALAGHYMSASEFFMIGGTVVITPFLIGAVTTMFGYPVHYFVLFIWIVFRNWEAAEEHAGFEAPFLIAKYFIPGYDGPSFHYFHHLKVIGNYGAVTAVHDRIGNTVSRGYDEHLQRMSTSK</sequence>